<protein>
    <recommendedName>
        <fullName evidence="2">Bacteriophage lambda, Stf, side tail fibre-repeat-2</fullName>
    </recommendedName>
</protein>
<evidence type="ECO:0000313" key="1">
    <source>
        <dbReference type="EMBL" id="CAB4163324.1"/>
    </source>
</evidence>
<evidence type="ECO:0008006" key="2">
    <source>
        <dbReference type="Google" id="ProtNLM"/>
    </source>
</evidence>
<name>A0A6J5P726_9CAUD</name>
<dbReference type="EMBL" id="LR796747">
    <property type="protein sequence ID" value="CAB4163324.1"/>
    <property type="molecule type" value="Genomic_DNA"/>
</dbReference>
<organism evidence="1">
    <name type="scientific">uncultured Caudovirales phage</name>
    <dbReference type="NCBI Taxonomy" id="2100421"/>
    <lineage>
        <taxon>Viruses</taxon>
        <taxon>Duplodnaviria</taxon>
        <taxon>Heunggongvirae</taxon>
        <taxon>Uroviricota</taxon>
        <taxon>Caudoviricetes</taxon>
        <taxon>Peduoviridae</taxon>
        <taxon>Maltschvirus</taxon>
        <taxon>Maltschvirus maltsch</taxon>
    </lineage>
</organism>
<sequence>MANPTTNFGWVMPTATDLVTDLPADFAVFGQGVDTSMADLKGGTTGQILSKATNTDMDFTWITNDVGDITAITAGTGISGGGTSGAVTITNSMQTTITTAGDVLYGTGSAAVARLGIGTAGQVLAVNSGATAPEWKTPTAGSFVVVKAQTSFSNVATTTTTFDSIFTSTYSTYLVVIDSMQAATASDALQLQFLYSGTATTSGYYGSALQFPKTGTTLTITGSSNAAQLTLAKTSGGPGTGTGTGFFYVQKAGINDLPTIQGQFIDSYSNGEPAVFGGSPSTPQTYTGFRMKSASTNITGTITVYGLVKS</sequence>
<accession>A0A6J5P726</accession>
<gene>
    <name evidence="1" type="ORF">UFOVP803_11</name>
</gene>
<proteinExistence type="predicted"/>
<reference evidence="1" key="1">
    <citation type="submission" date="2020-04" db="EMBL/GenBank/DDBJ databases">
        <authorList>
            <person name="Chiriac C."/>
            <person name="Salcher M."/>
            <person name="Ghai R."/>
            <person name="Kavagutti S V."/>
        </authorList>
    </citation>
    <scope>NUCLEOTIDE SEQUENCE</scope>
</reference>